<dbReference type="PANTHER" id="PTHR45929">
    <property type="entry name" value="JAK PATHWAY SIGNAL TRANSDUCTION ADAPTOR MOLECULE"/>
    <property type="match status" value="1"/>
</dbReference>
<dbReference type="Pfam" id="PF14604">
    <property type="entry name" value="SH3_9"/>
    <property type="match status" value="1"/>
</dbReference>
<organism evidence="5 6">
    <name type="scientific">Salmo salar</name>
    <name type="common">Atlantic salmon</name>
    <dbReference type="NCBI Taxonomy" id="8030"/>
    <lineage>
        <taxon>Eukaryota</taxon>
        <taxon>Metazoa</taxon>
        <taxon>Chordata</taxon>
        <taxon>Craniata</taxon>
        <taxon>Vertebrata</taxon>
        <taxon>Euteleostomi</taxon>
        <taxon>Actinopterygii</taxon>
        <taxon>Neopterygii</taxon>
        <taxon>Teleostei</taxon>
        <taxon>Protacanthopterygii</taxon>
        <taxon>Salmoniformes</taxon>
        <taxon>Salmonidae</taxon>
        <taxon>Salmoninae</taxon>
        <taxon>Salmo</taxon>
    </lineage>
</organism>
<feature type="region of interest" description="Disordered" evidence="3">
    <location>
        <begin position="23"/>
        <end position="94"/>
    </location>
</feature>
<proteinExistence type="predicted"/>
<dbReference type="Proteomes" id="UP001652741">
    <property type="component" value="Unplaced"/>
</dbReference>
<dbReference type="InterPro" id="IPR050670">
    <property type="entry name" value="STAM"/>
</dbReference>
<keyword evidence="5" id="KW-1185">Reference proteome</keyword>
<dbReference type="GeneID" id="123732443"/>
<dbReference type="Gene3D" id="2.30.30.40">
    <property type="entry name" value="SH3 Domains"/>
    <property type="match status" value="3"/>
</dbReference>
<dbReference type="InterPro" id="IPR035835">
    <property type="entry name" value="Eve1_SH3_3"/>
</dbReference>
<feature type="compositionally biased region" description="Polar residues" evidence="3">
    <location>
        <begin position="69"/>
        <end position="93"/>
    </location>
</feature>
<evidence type="ECO:0000256" key="2">
    <source>
        <dbReference type="PROSITE-ProRule" id="PRU00192"/>
    </source>
</evidence>
<dbReference type="SUPFAM" id="SSF50044">
    <property type="entry name" value="SH3-domain"/>
    <property type="match status" value="3"/>
</dbReference>
<dbReference type="Pfam" id="PF00018">
    <property type="entry name" value="SH3_1"/>
    <property type="match status" value="1"/>
</dbReference>
<dbReference type="SMART" id="SM00326">
    <property type="entry name" value="SH3"/>
    <property type="match status" value="3"/>
</dbReference>
<accession>A0ABM3E8X6</accession>
<protein>
    <submittedName>
        <fullName evidence="6">SH3 domain-containing protein 19-like</fullName>
    </submittedName>
</protein>
<gene>
    <name evidence="6" type="primary">LOC123732443</name>
</gene>
<evidence type="ECO:0000256" key="3">
    <source>
        <dbReference type="SAM" id="MobiDB-lite"/>
    </source>
</evidence>
<evidence type="ECO:0000259" key="4">
    <source>
        <dbReference type="PROSITE" id="PS50002"/>
    </source>
</evidence>
<keyword evidence="1 2" id="KW-0728">SH3 domain</keyword>
<dbReference type="PRINTS" id="PR00452">
    <property type="entry name" value="SH3DOMAIN"/>
</dbReference>
<evidence type="ECO:0000313" key="6">
    <source>
        <dbReference type="RefSeq" id="XP_045567535.1"/>
    </source>
</evidence>
<dbReference type="InterPro" id="IPR036028">
    <property type="entry name" value="SH3-like_dom_sf"/>
</dbReference>
<dbReference type="PANTHER" id="PTHR45929:SF2">
    <property type="entry name" value="SIGNAL TRANSDUCING ADAPTER MOLECULE 1"/>
    <property type="match status" value="1"/>
</dbReference>
<name>A0ABM3E8X6_SALSA</name>
<dbReference type="RefSeq" id="XP_045567535.1">
    <property type="nucleotide sequence ID" value="XM_045711579.1"/>
</dbReference>
<dbReference type="InterPro" id="IPR001452">
    <property type="entry name" value="SH3_domain"/>
</dbReference>
<sequence>MKQDVLVLLEKTDSAHDDCLLGEESGRVQGSHITVTTPLPDQSQPPDDQHNQSDPASDDKSQLKPPSEYKSQSEPPSILPSQTSVEKTQQVTAPVSGPRCVARFDYEGEEEDELTFSEGDVIALTEVIDQEWGRGQIHGRIGIFPLAFTEILEEPPPSAGLQPVVVTTESSDVPDQWVVALHDFSGQTAEDLWFQQGALIRVTQRVDETGPEEHWTDGRDCSPLPSHTCNTAQPMTGQPVARGVAKVLFDFSGESEDELSLKAGEVVTGVVTVDEEWYLGDAGGRRGLVPKNYLKLLPDSCK</sequence>
<feature type="domain" description="SH3" evidence="4">
    <location>
        <begin position="95"/>
        <end position="154"/>
    </location>
</feature>
<dbReference type="PROSITE" id="PS50002">
    <property type="entry name" value="SH3"/>
    <property type="match status" value="2"/>
</dbReference>
<evidence type="ECO:0000313" key="5">
    <source>
        <dbReference type="Proteomes" id="UP001652741"/>
    </source>
</evidence>
<dbReference type="CDD" id="cd11816">
    <property type="entry name" value="SH3_Eve1_3"/>
    <property type="match status" value="1"/>
</dbReference>
<feature type="compositionally biased region" description="Basic and acidic residues" evidence="3">
    <location>
        <begin position="47"/>
        <end position="62"/>
    </location>
</feature>
<dbReference type="PRINTS" id="PR00499">
    <property type="entry name" value="P67PHOX"/>
</dbReference>
<reference evidence="6" key="1">
    <citation type="submission" date="2025-08" db="UniProtKB">
        <authorList>
            <consortium name="RefSeq"/>
        </authorList>
    </citation>
    <scope>IDENTIFICATION</scope>
</reference>
<feature type="domain" description="SH3" evidence="4">
    <location>
        <begin position="240"/>
        <end position="299"/>
    </location>
</feature>
<evidence type="ECO:0000256" key="1">
    <source>
        <dbReference type="ARBA" id="ARBA00022443"/>
    </source>
</evidence>